<feature type="transmembrane region" description="Helical" evidence="1">
    <location>
        <begin position="47"/>
        <end position="68"/>
    </location>
</feature>
<sequence>MSTGEDGLERKRQGRLATVAILASALGFMGLTWLGETLGWSNRVLGLIGLAAMAGFAFGLIVAIRLLLDGRNTKG</sequence>
<name>A3VI95_9RHOB</name>
<protein>
    <submittedName>
        <fullName evidence="2">Uncharacterized protein</fullName>
    </submittedName>
</protein>
<evidence type="ECO:0000313" key="3">
    <source>
        <dbReference type="Proteomes" id="UP000002931"/>
    </source>
</evidence>
<feature type="transmembrane region" description="Helical" evidence="1">
    <location>
        <begin position="16"/>
        <end position="35"/>
    </location>
</feature>
<dbReference type="Pfam" id="PF17272">
    <property type="entry name" value="DUF5337"/>
    <property type="match status" value="1"/>
</dbReference>
<dbReference type="STRING" id="314271.RB2654_01290"/>
<comment type="caution">
    <text evidence="2">The sequence shown here is derived from an EMBL/GenBank/DDBJ whole genome shotgun (WGS) entry which is preliminary data.</text>
</comment>
<keyword evidence="1" id="KW-0472">Membrane</keyword>
<gene>
    <name evidence="2" type="ORF">RB2654_01290</name>
</gene>
<keyword evidence="1" id="KW-0812">Transmembrane</keyword>
<dbReference type="RefSeq" id="WP_008327917.1">
    <property type="nucleotide sequence ID" value="NZ_CH902578.1"/>
</dbReference>
<evidence type="ECO:0000313" key="2">
    <source>
        <dbReference type="EMBL" id="EAQ12094.1"/>
    </source>
</evidence>
<dbReference type="Proteomes" id="UP000002931">
    <property type="component" value="Unassembled WGS sequence"/>
</dbReference>
<organism evidence="2 3">
    <name type="scientific">Maritimibacter alkaliphilus HTCC2654</name>
    <dbReference type="NCBI Taxonomy" id="314271"/>
    <lineage>
        <taxon>Bacteria</taxon>
        <taxon>Pseudomonadati</taxon>
        <taxon>Pseudomonadota</taxon>
        <taxon>Alphaproteobacteria</taxon>
        <taxon>Rhodobacterales</taxon>
        <taxon>Roseobacteraceae</taxon>
        <taxon>Maritimibacter</taxon>
    </lineage>
</organism>
<dbReference type="EMBL" id="AAMT01000010">
    <property type="protein sequence ID" value="EAQ12094.1"/>
    <property type="molecule type" value="Genomic_DNA"/>
</dbReference>
<reference evidence="2 3" key="1">
    <citation type="journal article" date="2010" name="J. Bacteriol.">
        <title>Genome sequences of Pelagibaca bermudensis HTCC2601T and Maritimibacter alkaliphilus HTCC2654T, the type strains of two marine Roseobacter genera.</title>
        <authorList>
            <person name="Thrash J.C."/>
            <person name="Cho J.C."/>
            <person name="Ferriera S."/>
            <person name="Johnson J."/>
            <person name="Vergin K.L."/>
            <person name="Giovannoni S.J."/>
        </authorList>
    </citation>
    <scope>NUCLEOTIDE SEQUENCE [LARGE SCALE GENOMIC DNA]</scope>
    <source>
        <strain evidence="2 3">HTCC2654</strain>
    </source>
</reference>
<dbReference type="HOGENOM" id="CLU_186930_1_0_5"/>
<accession>A3VI95</accession>
<dbReference type="InterPro" id="IPR020308">
    <property type="entry name" value="Uncharacterised_Ynq1"/>
</dbReference>
<keyword evidence="3" id="KW-1185">Reference proteome</keyword>
<proteinExistence type="predicted"/>
<dbReference type="AlphaFoldDB" id="A3VI95"/>
<evidence type="ECO:0000256" key="1">
    <source>
        <dbReference type="SAM" id="Phobius"/>
    </source>
</evidence>
<keyword evidence="1" id="KW-1133">Transmembrane helix</keyword>